<feature type="transmembrane region" description="Helical" evidence="13">
    <location>
        <begin position="12"/>
        <end position="36"/>
    </location>
</feature>
<dbReference type="Pfam" id="PF00512">
    <property type="entry name" value="HisKA"/>
    <property type="match status" value="1"/>
</dbReference>
<evidence type="ECO:0000256" key="6">
    <source>
        <dbReference type="ARBA" id="ARBA00022692"/>
    </source>
</evidence>
<evidence type="ECO:0000256" key="1">
    <source>
        <dbReference type="ARBA" id="ARBA00000085"/>
    </source>
</evidence>
<keyword evidence="5" id="KW-0808">Transferase</keyword>
<dbReference type="Pfam" id="PF00672">
    <property type="entry name" value="HAMP"/>
    <property type="match status" value="1"/>
</dbReference>
<dbReference type="EMBL" id="CP077077">
    <property type="protein sequence ID" value="QXH56903.1"/>
    <property type="molecule type" value="Genomic_DNA"/>
</dbReference>
<dbReference type="SMART" id="SM00304">
    <property type="entry name" value="HAMP"/>
    <property type="match status" value="1"/>
</dbReference>
<evidence type="ECO:0000256" key="13">
    <source>
        <dbReference type="SAM" id="Phobius"/>
    </source>
</evidence>
<feature type="domain" description="Histidine kinase" evidence="14">
    <location>
        <begin position="259"/>
        <end position="456"/>
    </location>
</feature>
<protein>
    <recommendedName>
        <fullName evidence="3">histidine kinase</fullName>
        <ecNumber evidence="3">2.7.13.3</ecNumber>
    </recommendedName>
</protein>
<evidence type="ECO:0000259" key="14">
    <source>
        <dbReference type="PROSITE" id="PS50109"/>
    </source>
</evidence>
<dbReference type="Proteomes" id="UP000824010">
    <property type="component" value="Chromosome"/>
</dbReference>
<feature type="domain" description="HAMP" evidence="15">
    <location>
        <begin position="202"/>
        <end position="251"/>
    </location>
</feature>
<keyword evidence="8" id="KW-0418">Kinase</keyword>
<accession>A0ABX8NLN0</accession>
<evidence type="ECO:0000256" key="11">
    <source>
        <dbReference type="ARBA" id="ARBA00023012"/>
    </source>
</evidence>
<evidence type="ECO:0000313" key="16">
    <source>
        <dbReference type="EMBL" id="QXH56903.1"/>
    </source>
</evidence>
<dbReference type="PANTHER" id="PTHR44936:SF5">
    <property type="entry name" value="SENSOR HISTIDINE KINASE ENVZ"/>
    <property type="match status" value="1"/>
</dbReference>
<keyword evidence="9" id="KW-0067">ATP-binding</keyword>
<evidence type="ECO:0000256" key="4">
    <source>
        <dbReference type="ARBA" id="ARBA00022519"/>
    </source>
</evidence>
<keyword evidence="12 13" id="KW-0472">Membrane</keyword>
<evidence type="ECO:0000256" key="8">
    <source>
        <dbReference type="ARBA" id="ARBA00022777"/>
    </source>
</evidence>
<keyword evidence="7" id="KW-0547">Nucleotide-binding</keyword>
<dbReference type="InterPro" id="IPR003660">
    <property type="entry name" value="HAMP_dom"/>
</dbReference>
<evidence type="ECO:0000256" key="5">
    <source>
        <dbReference type="ARBA" id="ARBA00022679"/>
    </source>
</evidence>
<evidence type="ECO:0000256" key="2">
    <source>
        <dbReference type="ARBA" id="ARBA00004429"/>
    </source>
</evidence>
<dbReference type="Pfam" id="PF02518">
    <property type="entry name" value="HATPase_c"/>
    <property type="match status" value="1"/>
</dbReference>
<name>A0ABX8NLN0_9PSED</name>
<reference evidence="16 17" key="1">
    <citation type="journal article" date="2021" name="Microorganisms">
        <title>The Ever-Expanding Pseudomonas Genus: Description of 43 New Species and Partition of the Pseudomonas putida Group.</title>
        <authorList>
            <person name="Girard L."/>
            <person name="Lood C."/>
            <person name="Hofte M."/>
            <person name="Vandamme P."/>
            <person name="Rokni-Zadeh H."/>
            <person name="van Noort V."/>
            <person name="Lavigne R."/>
            <person name="De Mot R."/>
        </authorList>
    </citation>
    <scope>NUCLEOTIDE SEQUENCE [LARGE SCALE GENOMIC DNA]</scope>
    <source>
        <strain evidence="16 17">COW77</strain>
    </source>
</reference>
<comment type="catalytic activity">
    <reaction evidence="1">
        <text>ATP + protein L-histidine = ADP + protein N-phospho-L-histidine.</text>
        <dbReference type="EC" id="2.7.13.3"/>
    </reaction>
</comment>
<dbReference type="PROSITE" id="PS50109">
    <property type="entry name" value="HIS_KIN"/>
    <property type="match status" value="1"/>
</dbReference>
<evidence type="ECO:0000256" key="3">
    <source>
        <dbReference type="ARBA" id="ARBA00012438"/>
    </source>
</evidence>
<dbReference type="EC" id="2.7.13.3" evidence="3"/>
<comment type="subcellular location">
    <subcellularLocation>
        <location evidence="2">Cell inner membrane</location>
        <topology evidence="2">Multi-pass membrane protein</topology>
    </subcellularLocation>
</comment>
<evidence type="ECO:0000256" key="9">
    <source>
        <dbReference type="ARBA" id="ARBA00022840"/>
    </source>
</evidence>
<dbReference type="InterPro" id="IPR050980">
    <property type="entry name" value="2C_sensor_his_kinase"/>
</dbReference>
<dbReference type="CDD" id="cd00075">
    <property type="entry name" value="HATPase"/>
    <property type="match status" value="1"/>
</dbReference>
<dbReference type="InterPro" id="IPR005467">
    <property type="entry name" value="His_kinase_dom"/>
</dbReference>
<keyword evidence="6 13" id="KW-0812">Transmembrane</keyword>
<organism evidence="16 17">
    <name type="scientific">Pseudomonas maumuensis</name>
    <dbReference type="NCBI Taxonomy" id="2842354"/>
    <lineage>
        <taxon>Bacteria</taxon>
        <taxon>Pseudomonadati</taxon>
        <taxon>Pseudomonadota</taxon>
        <taxon>Gammaproteobacteria</taxon>
        <taxon>Pseudomonadales</taxon>
        <taxon>Pseudomonadaceae</taxon>
        <taxon>Pseudomonas</taxon>
    </lineage>
</organism>
<dbReference type="SMART" id="SM00388">
    <property type="entry name" value="HisKA"/>
    <property type="match status" value="1"/>
</dbReference>
<keyword evidence="17" id="KW-1185">Reference proteome</keyword>
<dbReference type="RefSeq" id="WP_217867957.1">
    <property type="nucleotide sequence ID" value="NZ_CP077077.1"/>
</dbReference>
<dbReference type="PANTHER" id="PTHR44936">
    <property type="entry name" value="SENSOR PROTEIN CREC"/>
    <property type="match status" value="1"/>
</dbReference>
<gene>
    <name evidence="16" type="ORF">KSS90_01420</name>
</gene>
<keyword evidence="4" id="KW-1003">Cell membrane</keyword>
<dbReference type="InterPro" id="IPR003594">
    <property type="entry name" value="HATPase_dom"/>
</dbReference>
<dbReference type="InterPro" id="IPR003661">
    <property type="entry name" value="HisK_dim/P_dom"/>
</dbReference>
<proteinExistence type="predicted"/>
<evidence type="ECO:0000256" key="10">
    <source>
        <dbReference type="ARBA" id="ARBA00022989"/>
    </source>
</evidence>
<keyword evidence="4" id="KW-0997">Cell inner membrane</keyword>
<evidence type="ECO:0000259" key="15">
    <source>
        <dbReference type="PROSITE" id="PS50885"/>
    </source>
</evidence>
<dbReference type="CDD" id="cd00082">
    <property type="entry name" value="HisKA"/>
    <property type="match status" value="1"/>
</dbReference>
<dbReference type="PROSITE" id="PS50885">
    <property type="entry name" value="HAMP"/>
    <property type="match status" value="1"/>
</dbReference>
<dbReference type="SMART" id="SM00387">
    <property type="entry name" value="HATPase_c"/>
    <property type="match status" value="1"/>
</dbReference>
<keyword evidence="11" id="KW-0902">Two-component regulatory system</keyword>
<sequence length="458" mass="51030">MRLLRRLWPRTLFGQLLLIMISGTLVIQLMSSSIWFDVRFAQVLEAPVRLIAARSARLIAQADCQGTALVARHYQVRCTEAPPEGAHDQRRGWRRIELLLHQALTYELGRDPQARLLEARLTDELGQPIVWRSLFGLRTAQAHIAFTVPLADGHWLVIDGQELQGWSGESAWLLISDYLLRVYALRIAAVLVVCLVAVRLCLRPLRRLADAARGLGGNLEQAPLPLDGPEEVRHAAQAFNAMQQRLIRMVNDKAYFLAAVSHDLRTPLTRMRLRLERLEDSEHKERLRQNIAQMDGMIGQVLDYLRAGEQQNLQTVDLDRLVARQCADLASAEEPLPIHGQVGLAQVDALLLQRCLQNLLVNALRYAREVGVVLESTPSDAYIHIDDRGPGIDPGLLATVTEPFVRGEGSRNQASGGYGLGLSIAQRIVASHGGELQLMNRQGGGLRVSVRLPKDPEK</sequence>
<evidence type="ECO:0000256" key="7">
    <source>
        <dbReference type="ARBA" id="ARBA00022741"/>
    </source>
</evidence>
<evidence type="ECO:0000256" key="12">
    <source>
        <dbReference type="ARBA" id="ARBA00023136"/>
    </source>
</evidence>
<evidence type="ECO:0000313" key="17">
    <source>
        <dbReference type="Proteomes" id="UP000824010"/>
    </source>
</evidence>
<keyword evidence="10 13" id="KW-1133">Transmembrane helix</keyword>